<keyword evidence="5" id="KW-1185">Reference proteome</keyword>
<dbReference type="InterPro" id="IPR028082">
    <property type="entry name" value="Peripla_BP_I"/>
</dbReference>
<feature type="domain" description="Periplasmic binding protein" evidence="3">
    <location>
        <begin position="36"/>
        <end position="297"/>
    </location>
</feature>
<protein>
    <submittedName>
        <fullName evidence="4">Rhamnose ABC transporter substrate-binding protein</fullName>
    </submittedName>
</protein>
<dbReference type="Proteomes" id="UP000305654">
    <property type="component" value="Unassembled WGS sequence"/>
</dbReference>
<dbReference type="InterPro" id="IPR050555">
    <property type="entry name" value="Bact_Solute-Bind_Prot2"/>
</dbReference>
<evidence type="ECO:0000259" key="3">
    <source>
        <dbReference type="Pfam" id="PF13407"/>
    </source>
</evidence>
<evidence type="ECO:0000313" key="4">
    <source>
        <dbReference type="EMBL" id="TLU74279.1"/>
    </source>
</evidence>
<dbReference type="NCBIfam" id="TIGR02637">
    <property type="entry name" value="RhaS"/>
    <property type="match status" value="1"/>
</dbReference>
<dbReference type="GO" id="GO:0015762">
    <property type="term" value="P:rhamnose transmembrane transport"/>
    <property type="evidence" value="ECO:0007669"/>
    <property type="project" value="InterPro"/>
</dbReference>
<reference evidence="4 5" key="1">
    <citation type="submission" date="2019-05" db="EMBL/GenBank/DDBJ databases">
        <authorList>
            <person name="Pankratov T."/>
            <person name="Grouzdev D."/>
        </authorList>
    </citation>
    <scope>NUCLEOTIDE SEQUENCE [LARGE SCALE GENOMIC DNA]</scope>
    <source>
        <strain evidence="4 5">KEBCLARHB70R</strain>
    </source>
</reference>
<dbReference type="PANTHER" id="PTHR30036">
    <property type="entry name" value="D-XYLOSE-BINDING PERIPLASMIC PROTEIN"/>
    <property type="match status" value="1"/>
</dbReference>
<dbReference type="AlphaFoldDB" id="A0A5R9JBA5"/>
<dbReference type="SUPFAM" id="SSF53822">
    <property type="entry name" value="Periplasmic binding protein-like I"/>
    <property type="match status" value="1"/>
</dbReference>
<comment type="subcellular location">
    <subcellularLocation>
        <location evidence="1">Periplasm</location>
    </subcellularLocation>
</comment>
<evidence type="ECO:0000313" key="5">
    <source>
        <dbReference type="Proteomes" id="UP000305654"/>
    </source>
</evidence>
<name>A0A5R9JBA5_9PROT</name>
<dbReference type="GO" id="GO:0030288">
    <property type="term" value="C:outer membrane-bounded periplasmic space"/>
    <property type="evidence" value="ECO:0007669"/>
    <property type="project" value="TreeGrafter"/>
</dbReference>
<evidence type="ECO:0000256" key="1">
    <source>
        <dbReference type="ARBA" id="ARBA00004418"/>
    </source>
</evidence>
<dbReference type="Pfam" id="PF13407">
    <property type="entry name" value="Peripla_BP_4"/>
    <property type="match status" value="1"/>
</dbReference>
<comment type="caution">
    <text evidence="4">The sequence shown here is derived from an EMBL/GenBank/DDBJ whole genome shotgun (WGS) entry which is preliminary data.</text>
</comment>
<proteinExistence type="inferred from homology"/>
<dbReference type="OrthoDB" id="9781890at2"/>
<dbReference type="InterPro" id="IPR025997">
    <property type="entry name" value="SBP_2_dom"/>
</dbReference>
<dbReference type="RefSeq" id="WP_138324531.1">
    <property type="nucleotide sequence ID" value="NZ_VCDI01000001.1"/>
</dbReference>
<gene>
    <name evidence="4" type="primary">rhaS</name>
    <name evidence="4" type="ORF">FE263_03540</name>
</gene>
<organism evidence="4 5">
    <name type="scientific">Lichenicoccus roseus</name>
    <dbReference type="NCBI Taxonomy" id="2683649"/>
    <lineage>
        <taxon>Bacteria</taxon>
        <taxon>Pseudomonadati</taxon>
        <taxon>Pseudomonadota</taxon>
        <taxon>Alphaproteobacteria</taxon>
        <taxon>Acetobacterales</taxon>
        <taxon>Acetobacteraceae</taxon>
        <taxon>Lichenicoccus</taxon>
    </lineage>
</organism>
<accession>A0A5R9JBA5</accession>
<sequence>MNRRDLLAGLTAIGGLATGSLLLPAGARGAGRPVRIAIVAKSLGNGFFNAVHLGGDQAAAAIASAGGNRIEVIFTGPTNTAAENQIDVINALIAQHVDAIAISANDPDALVPSCKRAMQRGIKVMAYDSSVAKEGRILYLADATDQQAGDACLDLAADACSGHGKVAILSATATSTNQNSWIAAMKADLPKHPGLDLVTVVYGDDLSDKSYREATALLQKYPDLAVIIAPSTVAITAAAKAVDDAGKTGKVFVTGLGLPSECAGAVEKGTIKSFAIWNPVDIGYAVVEIANTLVAGKGGPGSSITAGKLGPIAFDADGNGTLGKPTTYDKSDIAAAAKLF</sequence>
<dbReference type="InterPro" id="IPR013459">
    <property type="entry name" value="RhaS"/>
</dbReference>
<evidence type="ECO:0000256" key="2">
    <source>
        <dbReference type="ARBA" id="ARBA00007639"/>
    </source>
</evidence>
<dbReference type="EMBL" id="VCDI01000001">
    <property type="protein sequence ID" value="TLU74279.1"/>
    <property type="molecule type" value="Genomic_DNA"/>
</dbReference>
<dbReference type="PANTHER" id="PTHR30036:SF8">
    <property type="entry name" value="ABC-TYPE SUGAR TRANSPORT SYSTEM PERIPLASMIC COMPONENT-LIKE PROTEIN"/>
    <property type="match status" value="1"/>
</dbReference>
<dbReference type="Gene3D" id="3.40.50.2300">
    <property type="match status" value="2"/>
</dbReference>
<comment type="similarity">
    <text evidence="2">Belongs to the bacterial solute-binding protein 2 family.</text>
</comment>
<dbReference type="GO" id="GO:0030246">
    <property type="term" value="F:carbohydrate binding"/>
    <property type="evidence" value="ECO:0007669"/>
    <property type="project" value="TreeGrafter"/>
</dbReference>